<sequence>MNNSKLTSPYAYGEELYLYLISPYTTPFYLFLKTGFISIFFL</sequence>
<dbReference type="AlphaFoldDB" id="D3R001"/>
<organism evidence="2 3">
    <name type="scientific">Mageeibacillus indolicus (strain UPII9-5)</name>
    <name type="common">Clostridiales genomosp. BVAB3 (strain UPII9-5)</name>
    <dbReference type="NCBI Taxonomy" id="699246"/>
    <lineage>
        <taxon>Bacteria</taxon>
        <taxon>Bacillati</taxon>
        <taxon>Bacillota</taxon>
        <taxon>Clostridia</taxon>
        <taxon>Eubacteriales</taxon>
        <taxon>Oscillospiraceae</taxon>
        <taxon>Mageeibacillus</taxon>
    </lineage>
</organism>
<dbReference type="HOGENOM" id="CLU_3253702_0_0_9"/>
<keyword evidence="1" id="KW-1133">Transmembrane helix</keyword>
<feature type="transmembrane region" description="Helical" evidence="1">
    <location>
        <begin position="16"/>
        <end position="41"/>
    </location>
</feature>
<keyword evidence="1" id="KW-0812">Transmembrane</keyword>
<name>D3R001_MAGIU</name>
<reference evidence="3" key="1">
    <citation type="submission" date="2009-12" db="EMBL/GenBank/DDBJ databases">
        <title>Sequence of Clostridiales genomosp. BVAB3 str. UPII9-5.</title>
        <authorList>
            <person name="Madupu R."/>
            <person name="Durkin A.S."/>
            <person name="Torralba M."/>
            <person name="Methe B."/>
            <person name="Sutton G.G."/>
            <person name="Strausberg R.L."/>
            <person name="Nelson K.E."/>
        </authorList>
    </citation>
    <scope>NUCLEOTIDE SEQUENCE [LARGE SCALE GENOMIC DNA]</scope>
    <source>
        <strain evidence="3">UPII9-5</strain>
    </source>
</reference>
<dbReference type="Proteomes" id="UP000008234">
    <property type="component" value="Chromosome"/>
</dbReference>
<protein>
    <submittedName>
        <fullName evidence="2">Uncharacterized protein</fullName>
    </submittedName>
</protein>
<accession>D3R001</accession>
<gene>
    <name evidence="2" type="ordered locus">HMPREF0868_0164</name>
</gene>
<keyword evidence="3" id="KW-1185">Reference proteome</keyword>
<dbReference type="KEGG" id="clo:HMPREF0868_0164"/>
<proteinExistence type="predicted"/>
<evidence type="ECO:0000313" key="2">
    <source>
        <dbReference type="EMBL" id="ADC91510.1"/>
    </source>
</evidence>
<evidence type="ECO:0000313" key="3">
    <source>
        <dbReference type="Proteomes" id="UP000008234"/>
    </source>
</evidence>
<keyword evidence="1" id="KW-0472">Membrane</keyword>
<evidence type="ECO:0000256" key="1">
    <source>
        <dbReference type="SAM" id="Phobius"/>
    </source>
</evidence>
<dbReference type="EMBL" id="CP001850">
    <property type="protein sequence ID" value="ADC91510.1"/>
    <property type="molecule type" value="Genomic_DNA"/>
</dbReference>